<reference evidence="2" key="1">
    <citation type="submission" date="2020-02" db="EMBL/GenBank/DDBJ databases">
        <authorList>
            <person name="Meier V. D."/>
        </authorList>
    </citation>
    <scope>NUCLEOTIDE SEQUENCE</scope>
    <source>
        <strain evidence="2">AVDCRST_MAG27</strain>
    </source>
</reference>
<feature type="region of interest" description="Disordered" evidence="1">
    <location>
        <begin position="157"/>
        <end position="195"/>
    </location>
</feature>
<name>A0A6J4HJ70_9PROT</name>
<feature type="compositionally biased region" description="Low complexity" evidence="1">
    <location>
        <begin position="7"/>
        <end position="20"/>
    </location>
</feature>
<proteinExistence type="predicted"/>
<protein>
    <submittedName>
        <fullName evidence="2">Uncharacterized protein</fullName>
    </submittedName>
</protein>
<evidence type="ECO:0000313" key="2">
    <source>
        <dbReference type="EMBL" id="CAA9224607.1"/>
    </source>
</evidence>
<dbReference type="AlphaFoldDB" id="A0A6J4HJ70"/>
<accession>A0A6J4HJ70</accession>
<dbReference type="EMBL" id="CADCTD010000018">
    <property type="protein sequence ID" value="CAA9224607.1"/>
    <property type="molecule type" value="Genomic_DNA"/>
</dbReference>
<evidence type="ECO:0000256" key="1">
    <source>
        <dbReference type="SAM" id="MobiDB-lite"/>
    </source>
</evidence>
<organism evidence="2">
    <name type="scientific">uncultured Craurococcus sp</name>
    <dbReference type="NCBI Taxonomy" id="1135998"/>
    <lineage>
        <taxon>Bacteria</taxon>
        <taxon>Pseudomonadati</taxon>
        <taxon>Pseudomonadota</taxon>
        <taxon>Alphaproteobacteria</taxon>
        <taxon>Acetobacterales</taxon>
        <taxon>Acetobacteraceae</taxon>
        <taxon>Craurococcus</taxon>
        <taxon>environmental samples</taxon>
    </lineage>
</organism>
<gene>
    <name evidence="2" type="ORF">AVDCRST_MAG27-696</name>
</gene>
<feature type="region of interest" description="Disordered" evidence="1">
    <location>
        <begin position="1"/>
        <end position="81"/>
    </location>
</feature>
<sequence>MPDLAARRAGPRATGRGRAPAPIPAARPDPGGRSPGTAGCAARPGRRAVVQHLGPQQPACRLPGEPQPHLAATAEGDRSVQQAAEDLAQPPLIGAEARRQGLGPAERAVGRRAHLMAGGAERPAPGLAGRRRRIAGSDQLALLGRQALGIRATCAASAASSGAEQGPDRRRLGGGEGLPNRTVDQGGSGLVETGGSGLVAGGEAAFAVGRAAGVAERPDQVGRVGRLGQAGHVQGGDCPEAGGIRRREPIEASFVGPRHPRAGAAEGLEFIVGQDGMPQIGKARLPTQSPEYSIHHFPARSPLSRLGHAISIQHW</sequence>
<feature type="compositionally biased region" description="Gly residues" evidence="1">
    <location>
        <begin position="186"/>
        <end position="195"/>
    </location>
</feature>